<accession>A0A254TK32</accession>
<evidence type="ECO:0000313" key="2">
    <source>
        <dbReference type="Proteomes" id="UP000197535"/>
    </source>
</evidence>
<dbReference type="Gene3D" id="3.40.50.1240">
    <property type="entry name" value="Phosphoglycerate mutase-like"/>
    <property type="match status" value="1"/>
</dbReference>
<organism evidence="1 2">
    <name type="scientific">Noviherbaspirillum denitrificans</name>
    <dbReference type="NCBI Taxonomy" id="1968433"/>
    <lineage>
        <taxon>Bacteria</taxon>
        <taxon>Pseudomonadati</taxon>
        <taxon>Pseudomonadota</taxon>
        <taxon>Betaproteobacteria</taxon>
        <taxon>Burkholderiales</taxon>
        <taxon>Oxalobacteraceae</taxon>
        <taxon>Noviherbaspirillum</taxon>
    </lineage>
</organism>
<dbReference type="InterPro" id="IPR013078">
    <property type="entry name" value="His_Pase_superF_clade-1"/>
</dbReference>
<dbReference type="AlphaFoldDB" id="A0A254TK32"/>
<dbReference type="CDD" id="cd07040">
    <property type="entry name" value="HP"/>
    <property type="match status" value="1"/>
</dbReference>
<protein>
    <recommendedName>
        <fullName evidence="3">Histidine phosphatase family protein</fullName>
    </recommendedName>
</protein>
<dbReference type="EMBL" id="LSTO01000001">
    <property type="protein sequence ID" value="OWW22865.1"/>
    <property type="molecule type" value="Genomic_DNA"/>
</dbReference>
<evidence type="ECO:0000313" key="1">
    <source>
        <dbReference type="EMBL" id="OWW22865.1"/>
    </source>
</evidence>
<evidence type="ECO:0008006" key="3">
    <source>
        <dbReference type="Google" id="ProtNLM"/>
    </source>
</evidence>
<dbReference type="SUPFAM" id="SSF53254">
    <property type="entry name" value="Phosphoglycerate mutase-like"/>
    <property type="match status" value="1"/>
</dbReference>
<dbReference type="SMART" id="SM00855">
    <property type="entry name" value="PGAM"/>
    <property type="match status" value="1"/>
</dbReference>
<proteinExistence type="predicted"/>
<comment type="caution">
    <text evidence="1">The sequence shown here is derived from an EMBL/GenBank/DDBJ whole genome shotgun (WGS) entry which is preliminary data.</text>
</comment>
<dbReference type="Pfam" id="PF00300">
    <property type="entry name" value="His_Phos_1"/>
    <property type="match status" value="1"/>
</dbReference>
<sequence>MVWEQLRTGGYILLMRHAQTDAGVGDPPGFTLGDCRTQRNLSSEGRVQARRTGEMFRNRGIAVGEVRTSAWCRCVDTATLAFDNAVVWPVLNSFFDNPERRERQTGELKDYIRGYRSRANLVLVTHQVNITALTGETVAAGEIVVLKPGEPGAVVGKLKVP</sequence>
<gene>
    <name evidence="1" type="ORF">AYR66_14525</name>
</gene>
<name>A0A254TK32_9BURK</name>
<dbReference type="Proteomes" id="UP000197535">
    <property type="component" value="Unassembled WGS sequence"/>
</dbReference>
<keyword evidence="2" id="KW-1185">Reference proteome</keyword>
<reference evidence="1 2" key="1">
    <citation type="submission" date="2016-02" db="EMBL/GenBank/DDBJ databases">
        <authorList>
            <person name="Wen L."/>
            <person name="He K."/>
            <person name="Yang H."/>
        </authorList>
    </citation>
    <scope>NUCLEOTIDE SEQUENCE [LARGE SCALE GENOMIC DNA]</scope>
    <source>
        <strain evidence="1 2">TSA40</strain>
    </source>
</reference>
<dbReference type="InterPro" id="IPR029033">
    <property type="entry name" value="His_PPase_superfam"/>
</dbReference>